<dbReference type="GO" id="GO:0016020">
    <property type="term" value="C:membrane"/>
    <property type="evidence" value="ECO:0007669"/>
    <property type="project" value="UniProtKB-SubCell"/>
</dbReference>
<feature type="domain" description="REJ" evidence="1">
    <location>
        <begin position="1"/>
        <end position="79"/>
    </location>
</feature>
<dbReference type="EMBL" id="OY660872">
    <property type="protein sequence ID" value="CAJ1063269.1"/>
    <property type="molecule type" value="Genomic_DNA"/>
</dbReference>
<dbReference type="InterPro" id="IPR014010">
    <property type="entry name" value="REJ_dom"/>
</dbReference>
<dbReference type="PROSITE" id="PS51111">
    <property type="entry name" value="REJ"/>
    <property type="match status" value="1"/>
</dbReference>
<accession>A0AAV1FR49</accession>
<dbReference type="AlphaFoldDB" id="A0AAV1FR49"/>
<name>A0AAV1FR49_XYRNO</name>
<reference evidence="2" key="1">
    <citation type="submission" date="2023-08" db="EMBL/GenBank/DDBJ databases">
        <authorList>
            <person name="Alioto T."/>
            <person name="Alioto T."/>
            <person name="Gomez Garrido J."/>
        </authorList>
    </citation>
    <scope>NUCLEOTIDE SEQUENCE</scope>
</reference>
<feature type="non-terminal residue" evidence="2">
    <location>
        <position position="79"/>
    </location>
</feature>
<feature type="non-terminal residue" evidence="2">
    <location>
        <position position="1"/>
    </location>
</feature>
<evidence type="ECO:0000259" key="1">
    <source>
        <dbReference type="PROSITE" id="PS51111"/>
    </source>
</evidence>
<evidence type="ECO:0000313" key="3">
    <source>
        <dbReference type="Proteomes" id="UP001178508"/>
    </source>
</evidence>
<keyword evidence="3" id="KW-1185">Reference proteome</keyword>
<evidence type="ECO:0000313" key="2">
    <source>
        <dbReference type="EMBL" id="CAJ1063269.1"/>
    </source>
</evidence>
<gene>
    <name evidence="2" type="ORF">XNOV1_A010751</name>
</gene>
<proteinExistence type="predicted"/>
<sequence>WSSHTSSIHTGKHPPPSLPTYPFIHRCNLCPPDHTSVHHSLLLSLRARAEACLRRAFSHSDSPKVSVLLRLTGSRSDRS</sequence>
<protein>
    <recommendedName>
        <fullName evidence="1">REJ domain-containing protein</fullName>
    </recommendedName>
</protein>
<dbReference type="Proteomes" id="UP001178508">
    <property type="component" value="Chromosome 9"/>
</dbReference>
<organism evidence="2 3">
    <name type="scientific">Xyrichtys novacula</name>
    <name type="common">Pearly razorfish</name>
    <name type="synonym">Hemipteronotus novacula</name>
    <dbReference type="NCBI Taxonomy" id="13765"/>
    <lineage>
        <taxon>Eukaryota</taxon>
        <taxon>Metazoa</taxon>
        <taxon>Chordata</taxon>
        <taxon>Craniata</taxon>
        <taxon>Vertebrata</taxon>
        <taxon>Euteleostomi</taxon>
        <taxon>Actinopterygii</taxon>
        <taxon>Neopterygii</taxon>
        <taxon>Teleostei</taxon>
        <taxon>Neoteleostei</taxon>
        <taxon>Acanthomorphata</taxon>
        <taxon>Eupercaria</taxon>
        <taxon>Labriformes</taxon>
        <taxon>Labridae</taxon>
        <taxon>Xyrichtys</taxon>
    </lineage>
</organism>